<protein>
    <submittedName>
        <fullName evidence="3">N-acetylmuramoyl-L-alanine amidase</fullName>
    </submittedName>
</protein>
<dbReference type="Proteomes" id="UP000061660">
    <property type="component" value="Chromosome"/>
</dbReference>
<dbReference type="CDD" id="cd02696">
    <property type="entry name" value="MurNAc-LAA"/>
    <property type="match status" value="1"/>
</dbReference>
<feature type="domain" description="MurNAc-LAA" evidence="2">
    <location>
        <begin position="133"/>
        <end position="242"/>
    </location>
</feature>
<dbReference type="GO" id="GO:0008745">
    <property type="term" value="F:N-acetylmuramoyl-L-alanine amidase activity"/>
    <property type="evidence" value="ECO:0007669"/>
    <property type="project" value="InterPro"/>
</dbReference>
<dbReference type="PATRIC" id="fig|162209.4.peg.3092"/>
<dbReference type="KEGG" id="pnp:IJ22_29000"/>
<dbReference type="SMART" id="SM00646">
    <property type="entry name" value="Ami_3"/>
    <property type="match status" value="1"/>
</dbReference>
<proteinExistence type="predicted"/>
<dbReference type="GO" id="GO:0030288">
    <property type="term" value="C:outer membrane-bounded periplasmic space"/>
    <property type="evidence" value="ECO:0007669"/>
    <property type="project" value="TreeGrafter"/>
</dbReference>
<evidence type="ECO:0000313" key="3">
    <source>
        <dbReference type="EMBL" id="ALS23273.1"/>
    </source>
</evidence>
<evidence type="ECO:0000256" key="1">
    <source>
        <dbReference type="ARBA" id="ARBA00022801"/>
    </source>
</evidence>
<sequence>MATRIIIKRMASLGLALSILLMPKLPGLLVQVQQVQASAPDSILQPNAISEHPAISNVDVIIDAGHGGIDGGTSYGELLEKDINLAIAEKTYEALRKKGYIVLLNRSGDYALSGENLWLRSRSRHLKDLAQRSHLANEIKPKAMISLHVNSARNSSKRGAILLHQKNEQSKQLARHLQHSLNHLYGIHEKPFYGKTYYLLKHCRIPTVIVEMGFITNHQDREMLVRPDWQQAIADHIAIGLEQYLKTSSNPS</sequence>
<dbReference type="EMBL" id="CP013652">
    <property type="protein sequence ID" value="ALS23273.1"/>
    <property type="molecule type" value="Genomic_DNA"/>
</dbReference>
<evidence type="ECO:0000259" key="2">
    <source>
        <dbReference type="SMART" id="SM00646"/>
    </source>
</evidence>
<dbReference type="Pfam" id="PF01520">
    <property type="entry name" value="Amidase_3"/>
    <property type="match status" value="1"/>
</dbReference>
<accession>A0A0U2UAG9</accession>
<dbReference type="GO" id="GO:0009253">
    <property type="term" value="P:peptidoglycan catabolic process"/>
    <property type="evidence" value="ECO:0007669"/>
    <property type="project" value="InterPro"/>
</dbReference>
<name>A0A0U2UAG9_9BACL</name>
<gene>
    <name evidence="3" type="ORF">IJ22_29000</name>
</gene>
<dbReference type="SUPFAM" id="SSF53187">
    <property type="entry name" value="Zn-dependent exopeptidases"/>
    <property type="match status" value="1"/>
</dbReference>
<dbReference type="AlphaFoldDB" id="A0A0U2UAG9"/>
<dbReference type="RefSeq" id="WP_062409270.1">
    <property type="nucleotide sequence ID" value="NZ_CP013652.1"/>
</dbReference>
<evidence type="ECO:0000313" key="4">
    <source>
        <dbReference type="Proteomes" id="UP000061660"/>
    </source>
</evidence>
<keyword evidence="4" id="KW-1185">Reference proteome</keyword>
<dbReference type="InterPro" id="IPR050695">
    <property type="entry name" value="N-acetylmuramoyl_amidase_3"/>
</dbReference>
<dbReference type="STRING" id="162209.IJ22_29000"/>
<dbReference type="Gene3D" id="3.40.630.40">
    <property type="entry name" value="Zn-dependent exopeptidases"/>
    <property type="match status" value="1"/>
</dbReference>
<dbReference type="PANTHER" id="PTHR30404">
    <property type="entry name" value="N-ACETYLMURAMOYL-L-ALANINE AMIDASE"/>
    <property type="match status" value="1"/>
</dbReference>
<dbReference type="PANTHER" id="PTHR30404:SF0">
    <property type="entry name" value="N-ACETYLMURAMOYL-L-ALANINE AMIDASE AMIC"/>
    <property type="match status" value="1"/>
</dbReference>
<keyword evidence="1" id="KW-0378">Hydrolase</keyword>
<reference evidence="4" key="1">
    <citation type="submission" date="2015-12" db="EMBL/GenBank/DDBJ databases">
        <title>Complete genome sequences of two moderately thermophilic Paenibacillus species.</title>
        <authorList>
            <person name="Butler R.III."/>
            <person name="Wang J."/>
            <person name="Stark B.C."/>
            <person name="Pombert J.-F."/>
        </authorList>
    </citation>
    <scope>NUCLEOTIDE SEQUENCE [LARGE SCALE GENOMIC DNA]</scope>
    <source>
        <strain evidence="4">32O-Y</strain>
    </source>
</reference>
<dbReference type="InterPro" id="IPR002508">
    <property type="entry name" value="MurNAc-LAA_cat"/>
</dbReference>
<dbReference type="OrthoDB" id="9772024at2"/>
<organism evidence="3 4">
    <name type="scientific">Paenibacillus naphthalenovorans</name>
    <dbReference type="NCBI Taxonomy" id="162209"/>
    <lineage>
        <taxon>Bacteria</taxon>
        <taxon>Bacillati</taxon>
        <taxon>Bacillota</taxon>
        <taxon>Bacilli</taxon>
        <taxon>Bacillales</taxon>
        <taxon>Paenibacillaceae</taxon>
        <taxon>Paenibacillus</taxon>
    </lineage>
</organism>
<reference evidence="3 4" key="2">
    <citation type="journal article" date="2016" name="Genome Announc.">
        <title>Complete Genome Sequences of Two Interactive Moderate Thermophiles, Paenibacillus napthalenovorans 32O-Y and Paenibacillus sp. 32O-W.</title>
        <authorList>
            <person name="Butler R.R.III."/>
            <person name="Wang J."/>
            <person name="Stark B.C."/>
            <person name="Pombert J.F."/>
        </authorList>
    </citation>
    <scope>NUCLEOTIDE SEQUENCE [LARGE SCALE GENOMIC DNA]</scope>
    <source>
        <strain evidence="3 4">32O-Y</strain>
    </source>
</reference>